<evidence type="ECO:0000259" key="1">
    <source>
        <dbReference type="Pfam" id="PF13456"/>
    </source>
</evidence>
<protein>
    <recommendedName>
        <fullName evidence="1">RNase H type-1 domain-containing protein</fullName>
    </recommendedName>
</protein>
<proteinExistence type="predicted"/>
<dbReference type="InterPro" id="IPR053151">
    <property type="entry name" value="RNase_H-like"/>
</dbReference>
<organism evidence="2 3">
    <name type="scientific">Triticum turgidum subsp. durum</name>
    <name type="common">Durum wheat</name>
    <name type="synonym">Triticum durum</name>
    <dbReference type="NCBI Taxonomy" id="4567"/>
    <lineage>
        <taxon>Eukaryota</taxon>
        <taxon>Viridiplantae</taxon>
        <taxon>Streptophyta</taxon>
        <taxon>Embryophyta</taxon>
        <taxon>Tracheophyta</taxon>
        <taxon>Spermatophyta</taxon>
        <taxon>Magnoliopsida</taxon>
        <taxon>Liliopsida</taxon>
        <taxon>Poales</taxon>
        <taxon>Poaceae</taxon>
        <taxon>BOP clade</taxon>
        <taxon>Pooideae</taxon>
        <taxon>Triticodae</taxon>
        <taxon>Triticeae</taxon>
        <taxon>Triticinae</taxon>
        <taxon>Triticum</taxon>
    </lineage>
</organism>
<reference evidence="2 3" key="1">
    <citation type="submission" date="2017-09" db="EMBL/GenBank/DDBJ databases">
        <authorList>
            <consortium name="International Durum Wheat Genome Sequencing Consortium (IDWGSC)"/>
            <person name="Milanesi L."/>
        </authorList>
    </citation>
    <scope>NUCLEOTIDE SEQUENCE [LARGE SCALE GENOMIC DNA]</scope>
    <source>
        <strain evidence="3">cv. Svevo</strain>
    </source>
</reference>
<dbReference type="InterPro" id="IPR036397">
    <property type="entry name" value="RNaseH_sf"/>
</dbReference>
<evidence type="ECO:0000313" key="2">
    <source>
        <dbReference type="EMBL" id="VAH65208.1"/>
    </source>
</evidence>
<dbReference type="InterPro" id="IPR044730">
    <property type="entry name" value="RNase_H-like_dom_plant"/>
</dbReference>
<dbReference type="Proteomes" id="UP000324705">
    <property type="component" value="Chromosome 3A"/>
</dbReference>
<dbReference type="EMBL" id="LT934115">
    <property type="protein sequence ID" value="VAH65208.1"/>
    <property type="molecule type" value="Genomic_DNA"/>
</dbReference>
<sequence>MVLRDEHGAIIFSSSRELRQCASPLESELVACREGISLASQWSALPIVVQTDCLDVAKLVKEGGVNRSEHLMMVREITRLLQERGEYLVKHVRREQNVVSHYLANYGRINKRTAVWLRSGPDKVPDLCNADLAAA</sequence>
<dbReference type="AlphaFoldDB" id="A0A9R0RR31"/>
<dbReference type="PANTHER" id="PTHR47723">
    <property type="entry name" value="OS05G0353850 PROTEIN"/>
    <property type="match status" value="1"/>
</dbReference>
<dbReference type="OMA" id="TCCASPL"/>
<name>A0A9R0RR31_TRITD</name>
<dbReference type="SUPFAM" id="SSF53098">
    <property type="entry name" value="Ribonuclease H-like"/>
    <property type="match status" value="1"/>
</dbReference>
<dbReference type="GO" id="GO:0004523">
    <property type="term" value="F:RNA-DNA hybrid ribonuclease activity"/>
    <property type="evidence" value="ECO:0007669"/>
    <property type="project" value="InterPro"/>
</dbReference>
<gene>
    <name evidence="2" type="ORF">TRITD_3Av1G208180</name>
</gene>
<dbReference type="Pfam" id="PF13456">
    <property type="entry name" value="RVT_3"/>
    <property type="match status" value="1"/>
</dbReference>
<dbReference type="InterPro" id="IPR002156">
    <property type="entry name" value="RNaseH_domain"/>
</dbReference>
<feature type="domain" description="RNase H type-1" evidence="1">
    <location>
        <begin position="1"/>
        <end position="106"/>
    </location>
</feature>
<evidence type="ECO:0000313" key="3">
    <source>
        <dbReference type="Proteomes" id="UP000324705"/>
    </source>
</evidence>
<dbReference type="CDD" id="cd06222">
    <property type="entry name" value="RNase_H_like"/>
    <property type="match status" value="1"/>
</dbReference>
<keyword evidence="3" id="KW-1185">Reference proteome</keyword>
<dbReference type="GO" id="GO:0003676">
    <property type="term" value="F:nucleic acid binding"/>
    <property type="evidence" value="ECO:0007669"/>
    <property type="project" value="InterPro"/>
</dbReference>
<dbReference type="Gene3D" id="3.30.420.10">
    <property type="entry name" value="Ribonuclease H-like superfamily/Ribonuclease H"/>
    <property type="match status" value="1"/>
</dbReference>
<dbReference type="Gramene" id="TRITD3Av1G208180.1">
    <property type="protein sequence ID" value="TRITD3Av1G208180.1"/>
    <property type="gene ID" value="TRITD3Av1G208180"/>
</dbReference>
<dbReference type="InterPro" id="IPR012337">
    <property type="entry name" value="RNaseH-like_sf"/>
</dbReference>
<accession>A0A9R0RR31</accession>
<dbReference type="PANTHER" id="PTHR47723:SF24">
    <property type="entry name" value="RNASE H TYPE-1 DOMAIN-CONTAINING PROTEIN"/>
    <property type="match status" value="1"/>
</dbReference>